<dbReference type="GO" id="GO:0006935">
    <property type="term" value="P:chemotaxis"/>
    <property type="evidence" value="ECO:0007669"/>
    <property type="project" value="UniProtKB-ARBA"/>
</dbReference>
<evidence type="ECO:0000256" key="2">
    <source>
        <dbReference type="ARBA" id="ARBA00023224"/>
    </source>
</evidence>
<dbReference type="PROSITE" id="PS50885">
    <property type="entry name" value="HAMP"/>
    <property type="match status" value="1"/>
</dbReference>
<dbReference type="SMART" id="SM00304">
    <property type="entry name" value="HAMP"/>
    <property type="match status" value="1"/>
</dbReference>
<dbReference type="Pfam" id="PF00015">
    <property type="entry name" value="MCPsignal"/>
    <property type="match status" value="1"/>
</dbReference>
<evidence type="ECO:0000256" key="3">
    <source>
        <dbReference type="ARBA" id="ARBA00029447"/>
    </source>
</evidence>
<dbReference type="Pfam" id="PF00672">
    <property type="entry name" value="HAMP"/>
    <property type="match status" value="1"/>
</dbReference>
<keyword evidence="5" id="KW-1133">Transmembrane helix</keyword>
<dbReference type="AlphaFoldDB" id="A0A4V2PNK8"/>
<reference evidence="8 9" key="1">
    <citation type="submission" date="2019-03" db="EMBL/GenBank/DDBJ databases">
        <title>Genomic Encyclopedia of Type Strains, Phase IV (KMG-IV): sequencing the most valuable type-strain genomes for metagenomic binning, comparative biology and taxonomic classification.</title>
        <authorList>
            <person name="Goeker M."/>
        </authorList>
    </citation>
    <scope>NUCLEOTIDE SEQUENCE [LARGE SCALE GENOMIC DNA]</scope>
    <source>
        <strain evidence="8 9">DSM 18577</strain>
    </source>
</reference>
<evidence type="ECO:0000313" key="8">
    <source>
        <dbReference type="EMBL" id="TCK47421.1"/>
    </source>
</evidence>
<feature type="domain" description="Methyl-accepting transducer" evidence="6">
    <location>
        <begin position="366"/>
        <end position="602"/>
    </location>
</feature>
<dbReference type="PROSITE" id="PS50111">
    <property type="entry name" value="CHEMOTAXIS_TRANSDUC_2"/>
    <property type="match status" value="1"/>
</dbReference>
<evidence type="ECO:0000313" key="9">
    <source>
        <dbReference type="Proteomes" id="UP000295565"/>
    </source>
</evidence>
<feature type="transmembrane region" description="Helical" evidence="5">
    <location>
        <begin position="287"/>
        <end position="310"/>
    </location>
</feature>
<sequence length="638" mass="69357">MKQLGFKKVMLLSILLLVAISVSISSYVSYLQQKSILTTAIMDKGQSYVRGRGDVIKTMLNEKVGGITKLAKQFKNKPLMGSVVHSAADTIEQTKFLANAMNLNSAVIAFENGDGYWNLSTPTWMNHKYSGDVTTRPWYQAALRHKGVLVTDPYKGTDGKYWVSIIEKVDGGTISTDMELSFLDALVKPSANLPGSVAIIFNSDGLLLASSSQDVKSGQNALDFPWFKGAITKALDQQDAVVDYQVDGVDKILFSHRIKVGDKYWFYAVGVNRSIAFAELASARDTAILVALIATVVSIIIAFMLIQLLYRPIISLREMIAGLSSGNGDLTQRLKVNSNDDIGQISTGINTFIESLQQMMLEVKDASDYLQSNVVRLRKQAEQNKTILQKHLSETEQVATAVEQMDATANSMATDAANTAELTEQANQTSHDSRVIVNNSQQTMSALITDVQNASNDVQLMDNQTQNISSILNVIGAIAEQTNLLALNAAIEAARAGEQGRGFAVVADEVRSLASRTKDSTQEIENSIESLVQGCRQVVHSMNDTKARCEDATSGSDAVAESLDALTNFVNQINGLSTQIATAAEEQSGVTKEISRNMNEISSIVSELDSNGQKALNDAEDIERVNNQLIAIVSRFKV</sequence>
<keyword evidence="5" id="KW-0812">Transmembrane</keyword>
<dbReference type="CDD" id="cd06225">
    <property type="entry name" value="HAMP"/>
    <property type="match status" value="1"/>
</dbReference>
<dbReference type="GO" id="GO:0007165">
    <property type="term" value="P:signal transduction"/>
    <property type="evidence" value="ECO:0007669"/>
    <property type="project" value="UniProtKB-KW"/>
</dbReference>
<evidence type="ECO:0000256" key="1">
    <source>
        <dbReference type="ARBA" id="ARBA00004370"/>
    </source>
</evidence>
<dbReference type="Gene3D" id="1.10.287.950">
    <property type="entry name" value="Methyl-accepting chemotaxis protein"/>
    <property type="match status" value="1"/>
</dbReference>
<evidence type="ECO:0000259" key="6">
    <source>
        <dbReference type="PROSITE" id="PS50111"/>
    </source>
</evidence>
<dbReference type="InterPro" id="IPR003660">
    <property type="entry name" value="HAMP_dom"/>
</dbReference>
<keyword evidence="5" id="KW-0472">Membrane</keyword>
<evidence type="ECO:0000256" key="5">
    <source>
        <dbReference type="SAM" id="Phobius"/>
    </source>
</evidence>
<evidence type="ECO:0000256" key="4">
    <source>
        <dbReference type="PROSITE-ProRule" id="PRU00284"/>
    </source>
</evidence>
<dbReference type="CDD" id="cd11386">
    <property type="entry name" value="MCP_signal"/>
    <property type="match status" value="1"/>
</dbReference>
<proteinExistence type="inferred from homology"/>
<comment type="subcellular location">
    <subcellularLocation>
        <location evidence="1">Membrane</location>
    </subcellularLocation>
</comment>
<protein>
    <submittedName>
        <fullName evidence="8">Methyl-accepting chemotaxis protein</fullName>
    </submittedName>
</protein>
<dbReference type="SUPFAM" id="SSF58104">
    <property type="entry name" value="Methyl-accepting chemotaxis protein (MCP) signaling domain"/>
    <property type="match status" value="1"/>
</dbReference>
<dbReference type="FunFam" id="1.10.287.950:FF:000001">
    <property type="entry name" value="Methyl-accepting chemotaxis sensory transducer"/>
    <property type="match status" value="1"/>
</dbReference>
<dbReference type="InterPro" id="IPR004089">
    <property type="entry name" value="MCPsignal_dom"/>
</dbReference>
<organism evidence="8 9">
    <name type="scientific">Celerinatantimonas diazotrophica</name>
    <dbReference type="NCBI Taxonomy" id="412034"/>
    <lineage>
        <taxon>Bacteria</taxon>
        <taxon>Pseudomonadati</taxon>
        <taxon>Pseudomonadota</taxon>
        <taxon>Gammaproteobacteria</taxon>
        <taxon>Celerinatantimonadaceae</taxon>
        <taxon>Celerinatantimonas</taxon>
    </lineage>
</organism>
<feature type="domain" description="HAMP" evidence="7">
    <location>
        <begin position="311"/>
        <end position="361"/>
    </location>
</feature>
<comment type="similarity">
    <text evidence="3">Belongs to the methyl-accepting chemotaxis (MCP) protein family.</text>
</comment>
<name>A0A4V2PNK8_9GAMM</name>
<dbReference type="SMART" id="SM00283">
    <property type="entry name" value="MA"/>
    <property type="match status" value="1"/>
</dbReference>
<dbReference type="OrthoDB" id="2489132at2"/>
<keyword evidence="2 4" id="KW-0807">Transducer</keyword>
<dbReference type="CDD" id="cd18773">
    <property type="entry name" value="PDC1_HK_sensor"/>
    <property type="match status" value="1"/>
</dbReference>
<evidence type="ECO:0000259" key="7">
    <source>
        <dbReference type="PROSITE" id="PS50885"/>
    </source>
</evidence>
<dbReference type="Gene3D" id="3.30.450.20">
    <property type="entry name" value="PAS domain"/>
    <property type="match status" value="2"/>
</dbReference>
<dbReference type="EMBL" id="SMGD01000014">
    <property type="protein sequence ID" value="TCK47421.1"/>
    <property type="molecule type" value="Genomic_DNA"/>
</dbReference>
<comment type="caution">
    <text evidence="8">The sequence shown here is derived from an EMBL/GenBank/DDBJ whole genome shotgun (WGS) entry which is preliminary data.</text>
</comment>
<gene>
    <name evidence="8" type="ORF">EV690_2445</name>
</gene>
<dbReference type="PANTHER" id="PTHR32089">
    <property type="entry name" value="METHYL-ACCEPTING CHEMOTAXIS PROTEIN MCPB"/>
    <property type="match status" value="1"/>
</dbReference>
<dbReference type="RefSeq" id="WP_131913241.1">
    <property type="nucleotide sequence ID" value="NZ_OU594967.1"/>
</dbReference>
<accession>A0A4V2PNK8</accession>
<keyword evidence="9" id="KW-1185">Reference proteome</keyword>
<dbReference type="PANTHER" id="PTHR32089:SF55">
    <property type="entry name" value="METHYL ACCEPTING SENSORY TRANSDUCER WITH CACHE_2 SMALL MOLECULE BINDING DOMAIN"/>
    <property type="match status" value="1"/>
</dbReference>
<dbReference type="Proteomes" id="UP000295565">
    <property type="component" value="Unassembled WGS sequence"/>
</dbReference>
<dbReference type="GO" id="GO:0016020">
    <property type="term" value="C:membrane"/>
    <property type="evidence" value="ECO:0007669"/>
    <property type="project" value="UniProtKB-SubCell"/>
</dbReference>